<proteinExistence type="predicted"/>
<accession>A0AAD6Q526</accession>
<name>A0AAD6Q526_9ROSI</name>
<evidence type="ECO:0000313" key="1">
    <source>
        <dbReference type="EMBL" id="KAJ6979281.1"/>
    </source>
</evidence>
<evidence type="ECO:0000313" key="2">
    <source>
        <dbReference type="Proteomes" id="UP001164929"/>
    </source>
</evidence>
<reference evidence="1" key="1">
    <citation type="journal article" date="2023" name="Mol. Ecol. Resour.">
        <title>Chromosome-level genome assembly of a triploid poplar Populus alba 'Berolinensis'.</title>
        <authorList>
            <person name="Chen S."/>
            <person name="Yu Y."/>
            <person name="Wang X."/>
            <person name="Wang S."/>
            <person name="Zhang T."/>
            <person name="Zhou Y."/>
            <person name="He R."/>
            <person name="Meng N."/>
            <person name="Wang Y."/>
            <person name="Liu W."/>
            <person name="Liu Z."/>
            <person name="Liu J."/>
            <person name="Guo Q."/>
            <person name="Huang H."/>
            <person name="Sederoff R.R."/>
            <person name="Wang G."/>
            <person name="Qu G."/>
            <person name="Chen S."/>
        </authorList>
    </citation>
    <scope>NUCLEOTIDE SEQUENCE</scope>
    <source>
        <strain evidence="1">SC-2020</strain>
    </source>
</reference>
<gene>
    <name evidence="1" type="ORF">NC653_027436</name>
</gene>
<dbReference type="Proteomes" id="UP001164929">
    <property type="component" value="Chromosome 11"/>
</dbReference>
<keyword evidence="2" id="KW-1185">Reference proteome</keyword>
<dbReference type="EMBL" id="JAQIZT010000011">
    <property type="protein sequence ID" value="KAJ6979281.1"/>
    <property type="molecule type" value="Genomic_DNA"/>
</dbReference>
<comment type="caution">
    <text evidence="1">The sequence shown here is derived from an EMBL/GenBank/DDBJ whole genome shotgun (WGS) entry which is preliminary data.</text>
</comment>
<sequence length="72" mass="8206">MRLAPDCCEDSPDMTINIQDALQRMKKIKDKISSRNCQANWQEIGMRTYTHLPTAQPPLQMKVTVTSGVENK</sequence>
<protein>
    <submittedName>
        <fullName evidence="1">Uncharacterized protein</fullName>
    </submittedName>
</protein>
<dbReference type="AlphaFoldDB" id="A0AAD6Q526"/>
<organism evidence="1 2">
    <name type="scientific">Populus alba x Populus x berolinensis</name>
    <dbReference type="NCBI Taxonomy" id="444605"/>
    <lineage>
        <taxon>Eukaryota</taxon>
        <taxon>Viridiplantae</taxon>
        <taxon>Streptophyta</taxon>
        <taxon>Embryophyta</taxon>
        <taxon>Tracheophyta</taxon>
        <taxon>Spermatophyta</taxon>
        <taxon>Magnoliopsida</taxon>
        <taxon>eudicotyledons</taxon>
        <taxon>Gunneridae</taxon>
        <taxon>Pentapetalae</taxon>
        <taxon>rosids</taxon>
        <taxon>fabids</taxon>
        <taxon>Malpighiales</taxon>
        <taxon>Salicaceae</taxon>
        <taxon>Saliceae</taxon>
        <taxon>Populus</taxon>
    </lineage>
</organism>